<dbReference type="EMBL" id="GBRH01278006">
    <property type="protein sequence ID" value="JAD19889.1"/>
    <property type="molecule type" value="Transcribed_RNA"/>
</dbReference>
<proteinExistence type="predicted"/>
<name>A0A0A8Y0S7_ARUDO</name>
<accession>A0A0A8Y0S7</accession>
<reference evidence="2" key="1">
    <citation type="submission" date="2014-09" db="EMBL/GenBank/DDBJ databases">
        <authorList>
            <person name="Magalhaes I.L.F."/>
            <person name="Oliveira U."/>
            <person name="Santos F.R."/>
            <person name="Vidigal T.H.D.A."/>
            <person name="Brescovit A.D."/>
            <person name="Santos A.J."/>
        </authorList>
    </citation>
    <scope>NUCLEOTIDE SEQUENCE</scope>
    <source>
        <tissue evidence="2">Shoot tissue taken approximately 20 cm above the soil surface</tissue>
    </source>
</reference>
<protein>
    <submittedName>
        <fullName evidence="2">Uncharacterized protein</fullName>
    </submittedName>
</protein>
<evidence type="ECO:0000313" key="2">
    <source>
        <dbReference type="EMBL" id="JAD19889.1"/>
    </source>
</evidence>
<reference evidence="2" key="2">
    <citation type="journal article" date="2015" name="Data Brief">
        <title>Shoot transcriptome of the giant reed, Arundo donax.</title>
        <authorList>
            <person name="Barrero R.A."/>
            <person name="Guerrero F.D."/>
            <person name="Moolhuijzen P."/>
            <person name="Goolsby J.A."/>
            <person name="Tidwell J."/>
            <person name="Bellgard S.E."/>
            <person name="Bellgard M.I."/>
        </authorList>
    </citation>
    <scope>NUCLEOTIDE SEQUENCE</scope>
    <source>
        <tissue evidence="2">Shoot tissue taken approximately 20 cm above the soil surface</tissue>
    </source>
</reference>
<feature type="region of interest" description="Disordered" evidence="1">
    <location>
        <begin position="1"/>
        <end position="21"/>
    </location>
</feature>
<sequence length="21" mass="2169">MLAAQGVDGCLRSSPLSVRAH</sequence>
<evidence type="ECO:0000256" key="1">
    <source>
        <dbReference type="SAM" id="MobiDB-lite"/>
    </source>
</evidence>
<dbReference type="AlphaFoldDB" id="A0A0A8Y0S7"/>
<organism evidence="2">
    <name type="scientific">Arundo donax</name>
    <name type="common">Giant reed</name>
    <name type="synonym">Donax arundinaceus</name>
    <dbReference type="NCBI Taxonomy" id="35708"/>
    <lineage>
        <taxon>Eukaryota</taxon>
        <taxon>Viridiplantae</taxon>
        <taxon>Streptophyta</taxon>
        <taxon>Embryophyta</taxon>
        <taxon>Tracheophyta</taxon>
        <taxon>Spermatophyta</taxon>
        <taxon>Magnoliopsida</taxon>
        <taxon>Liliopsida</taxon>
        <taxon>Poales</taxon>
        <taxon>Poaceae</taxon>
        <taxon>PACMAD clade</taxon>
        <taxon>Arundinoideae</taxon>
        <taxon>Arundineae</taxon>
        <taxon>Arundo</taxon>
    </lineage>
</organism>